<reference evidence="6 7" key="1">
    <citation type="submission" date="2019-01" db="EMBL/GenBank/DDBJ databases">
        <title>Complete genome sequence of Cohnella hallensis HS21 isolated from Korean fir (Abies koreana) rhizospheric soil.</title>
        <authorList>
            <person name="Jiang L."/>
            <person name="Kang S.W."/>
            <person name="Kim S."/>
            <person name="Jung J."/>
            <person name="Kim C.Y."/>
            <person name="Kim D.H."/>
            <person name="Kim S.W."/>
            <person name="Lee J."/>
        </authorList>
    </citation>
    <scope>NUCLEOTIDE SEQUENCE [LARGE SCALE GENOMIC DNA]</scope>
    <source>
        <strain evidence="6 7">HS21</strain>
    </source>
</reference>
<evidence type="ECO:0000256" key="3">
    <source>
        <dbReference type="ARBA" id="ARBA00022448"/>
    </source>
</evidence>
<accession>A0A3T1D0N2</accession>
<evidence type="ECO:0000256" key="5">
    <source>
        <dbReference type="SAM" id="SignalP"/>
    </source>
</evidence>
<dbReference type="Proteomes" id="UP000289856">
    <property type="component" value="Chromosome"/>
</dbReference>
<dbReference type="RefSeq" id="WP_130605625.1">
    <property type="nucleotide sequence ID" value="NZ_AP019400.1"/>
</dbReference>
<keyword evidence="7" id="KW-1185">Reference proteome</keyword>
<evidence type="ECO:0000313" key="6">
    <source>
        <dbReference type="EMBL" id="BBI31663.1"/>
    </source>
</evidence>
<comment type="similarity">
    <text evidence="2">Belongs to the bacterial solute-binding protein 1 family.</text>
</comment>
<dbReference type="EMBL" id="AP019400">
    <property type="protein sequence ID" value="BBI31663.1"/>
    <property type="molecule type" value="Genomic_DNA"/>
</dbReference>
<keyword evidence="4 5" id="KW-0732">Signal</keyword>
<comment type="subcellular location">
    <subcellularLocation>
        <location evidence="1">Cell envelope</location>
    </subcellularLocation>
</comment>
<dbReference type="SUPFAM" id="SSF53850">
    <property type="entry name" value="Periplasmic binding protein-like II"/>
    <property type="match status" value="1"/>
</dbReference>
<name>A0A3T1D0N2_9BACL</name>
<evidence type="ECO:0000256" key="1">
    <source>
        <dbReference type="ARBA" id="ARBA00004196"/>
    </source>
</evidence>
<evidence type="ECO:0000313" key="7">
    <source>
        <dbReference type="Proteomes" id="UP000289856"/>
    </source>
</evidence>
<dbReference type="InterPro" id="IPR050490">
    <property type="entry name" value="Bact_solute-bd_prot1"/>
</dbReference>
<dbReference type="InterPro" id="IPR006059">
    <property type="entry name" value="SBP"/>
</dbReference>
<dbReference type="PANTHER" id="PTHR43649:SF31">
    <property type="entry name" value="SN-GLYCEROL-3-PHOSPHATE-BINDING PERIPLASMIC PROTEIN UGPB"/>
    <property type="match status" value="1"/>
</dbReference>
<feature type="signal peptide" evidence="5">
    <location>
        <begin position="1"/>
        <end position="20"/>
    </location>
</feature>
<dbReference type="PROSITE" id="PS51257">
    <property type="entry name" value="PROKAR_LIPOPROTEIN"/>
    <property type="match status" value="1"/>
</dbReference>
<dbReference type="Gene3D" id="3.40.190.10">
    <property type="entry name" value="Periplasmic binding protein-like II"/>
    <property type="match status" value="1"/>
</dbReference>
<feature type="chain" id="PRO_5038750273" evidence="5">
    <location>
        <begin position="21"/>
        <end position="433"/>
    </location>
</feature>
<proteinExistence type="inferred from homology"/>
<dbReference type="Pfam" id="PF01547">
    <property type="entry name" value="SBP_bac_1"/>
    <property type="match status" value="1"/>
</dbReference>
<gene>
    <name evidence="6" type="ORF">KCTCHS21_10620</name>
</gene>
<organism evidence="6 7">
    <name type="scientific">Cohnella abietis</name>
    <dbReference type="NCBI Taxonomy" id="2507935"/>
    <lineage>
        <taxon>Bacteria</taxon>
        <taxon>Bacillati</taxon>
        <taxon>Bacillota</taxon>
        <taxon>Bacilli</taxon>
        <taxon>Bacillales</taxon>
        <taxon>Paenibacillaceae</taxon>
        <taxon>Cohnella</taxon>
    </lineage>
</organism>
<dbReference type="PANTHER" id="PTHR43649">
    <property type="entry name" value="ARABINOSE-BINDING PROTEIN-RELATED"/>
    <property type="match status" value="1"/>
</dbReference>
<dbReference type="GO" id="GO:0030313">
    <property type="term" value="C:cell envelope"/>
    <property type="evidence" value="ECO:0007669"/>
    <property type="project" value="UniProtKB-SubCell"/>
</dbReference>
<keyword evidence="3" id="KW-0813">Transport</keyword>
<dbReference type="AlphaFoldDB" id="A0A3T1D0N2"/>
<dbReference type="OrthoDB" id="2676990at2"/>
<protein>
    <submittedName>
        <fullName evidence="6">Sugar ABC transporter substrate-binding protein</fullName>
    </submittedName>
</protein>
<sequence>MRFKMIHLLVLIVGSVTVLSGCQSSKPQETVILQVSYPSAQKFYRDYGYGFEKKYPNIQIQVIPYDWEAANPSQDADIQYMQQLSQYRQEIEQGHLLSLASRFQQDKDQDLTKVSPIMTTLLKSAADNGELYGVSPTFSGEALFYNKDLFSQFGITPPHSEMGWKDIFALASRFPKQNKDGKALYGFQKNYSQQAELQYLLEAGRIEGLSYIQPQTLKVTINTDEWKRILNYTLEAFRSKALYGEDDAGYPLFLTGQAAMTLGTLTSAYSYEEFAKMEGTEPINWGLVTPPINPEQPDRSRYYSVNEVFGISSASPHPEEAWKLLKYMITDSENTRLMANYKHREIPLITEYIQPIAGKDDLASLYTLQAIPNDPSPYVSINQEILNAFQEAAGPILDQVIRGEKSIDNALTEIEIKGQQAVDEAKAALQTKD</sequence>
<evidence type="ECO:0000256" key="2">
    <source>
        <dbReference type="ARBA" id="ARBA00008520"/>
    </source>
</evidence>
<dbReference type="KEGG" id="cohn:KCTCHS21_10620"/>
<evidence type="ECO:0000256" key="4">
    <source>
        <dbReference type="ARBA" id="ARBA00022729"/>
    </source>
</evidence>